<dbReference type="EMBL" id="CAUYUJ010015245">
    <property type="protein sequence ID" value="CAK0851500.1"/>
    <property type="molecule type" value="Genomic_DNA"/>
</dbReference>
<name>A0ABN9TYT8_9DINO</name>
<comment type="caution">
    <text evidence="2">The sequence shown here is derived from an EMBL/GenBank/DDBJ whole genome shotgun (WGS) entry which is preliminary data.</text>
</comment>
<proteinExistence type="predicted"/>
<organism evidence="2 3">
    <name type="scientific">Prorocentrum cordatum</name>
    <dbReference type="NCBI Taxonomy" id="2364126"/>
    <lineage>
        <taxon>Eukaryota</taxon>
        <taxon>Sar</taxon>
        <taxon>Alveolata</taxon>
        <taxon>Dinophyceae</taxon>
        <taxon>Prorocentrales</taxon>
        <taxon>Prorocentraceae</taxon>
        <taxon>Prorocentrum</taxon>
    </lineage>
</organism>
<gene>
    <name evidence="2" type="ORF">PCOR1329_LOCUS43641</name>
</gene>
<accession>A0ABN9TYT8</accession>
<evidence type="ECO:0000313" key="2">
    <source>
        <dbReference type="EMBL" id="CAK0851500.1"/>
    </source>
</evidence>
<dbReference type="InterPro" id="IPR006571">
    <property type="entry name" value="TLDc_dom"/>
</dbReference>
<keyword evidence="3" id="KW-1185">Reference proteome</keyword>
<dbReference type="Proteomes" id="UP001189429">
    <property type="component" value="Unassembled WGS sequence"/>
</dbReference>
<sequence length="412" mass="43082">MGECCALLRGSPCAAGLRGSGPCAAALPAGGSLAGAAPAAPAAAAELGASVGFKNHVKVHTSIADVREATISDSDRSCNAEADDLAKAGASFHAAKDNQKRFVKGASRFRKLLLTYIAQFEALSLAFCTSCCKYSDTGSHNRRGLDHAAVGGSEAAAEFKTIPGEAAVWAAVCERLEGAAELRALLAWRRWLGPLEAHLPDGLRLDWARPAFMSDVHVRSLDALMRQTCQDSQFFCPSDRGCFGLLAVRTSEGVVGAFTDFPWRSRASTTSFGQASSDSFLFSLAHDKVGVYPCRSSRRALMRFSGSALELGPEAAPAEEGATSTSAALALEGSLARVRSSASTAFGSPALVPPAGGHVAGVVSLSWAHLEGESIEEMQRIAHQQNQNTFLLNFIGSSVRSQMAAKGGSAWS</sequence>
<evidence type="ECO:0000313" key="3">
    <source>
        <dbReference type="Proteomes" id="UP001189429"/>
    </source>
</evidence>
<evidence type="ECO:0000259" key="1">
    <source>
        <dbReference type="Pfam" id="PF07534"/>
    </source>
</evidence>
<protein>
    <recommendedName>
        <fullName evidence="1">TLDc domain-containing protein</fullName>
    </recommendedName>
</protein>
<dbReference type="Pfam" id="PF07534">
    <property type="entry name" value="TLD"/>
    <property type="match status" value="1"/>
</dbReference>
<feature type="domain" description="TLDc" evidence="1">
    <location>
        <begin position="245"/>
        <end position="351"/>
    </location>
</feature>
<reference evidence="2" key="1">
    <citation type="submission" date="2023-10" db="EMBL/GenBank/DDBJ databases">
        <authorList>
            <person name="Chen Y."/>
            <person name="Shah S."/>
            <person name="Dougan E. K."/>
            <person name="Thang M."/>
            <person name="Chan C."/>
        </authorList>
    </citation>
    <scope>NUCLEOTIDE SEQUENCE [LARGE SCALE GENOMIC DNA]</scope>
</reference>